<evidence type="ECO:0000313" key="1">
    <source>
        <dbReference type="EMBL" id="MBD1386232.1"/>
    </source>
</evidence>
<accession>A0ABR7X6N3</accession>
<proteinExistence type="predicted"/>
<dbReference type="EMBL" id="JACWMW010000002">
    <property type="protein sequence ID" value="MBD1386232.1"/>
    <property type="molecule type" value="Genomic_DNA"/>
</dbReference>
<evidence type="ECO:0000313" key="2">
    <source>
        <dbReference type="Proteomes" id="UP000618754"/>
    </source>
</evidence>
<protein>
    <submittedName>
        <fullName evidence="1">Uncharacterized protein</fullName>
    </submittedName>
</protein>
<reference evidence="1 2" key="1">
    <citation type="submission" date="2020-09" db="EMBL/GenBank/DDBJ databases">
        <title>Novel species of Mucilaginibacter isolated from a glacier on the Tibetan Plateau.</title>
        <authorList>
            <person name="Liu Q."/>
            <person name="Xin Y.-H."/>
        </authorList>
    </citation>
    <scope>NUCLEOTIDE SEQUENCE [LARGE SCALE GENOMIC DNA]</scope>
    <source>
        <strain evidence="1 2">CGMCC 1.13878</strain>
    </source>
</reference>
<comment type="caution">
    <text evidence="1">The sequence shown here is derived from an EMBL/GenBank/DDBJ whole genome shotgun (WGS) entry which is preliminary data.</text>
</comment>
<gene>
    <name evidence="1" type="ORF">IDJ75_13180</name>
</gene>
<name>A0ABR7X6N3_9SPHI</name>
<dbReference type="Proteomes" id="UP000618754">
    <property type="component" value="Unassembled WGS sequence"/>
</dbReference>
<organism evidence="1 2">
    <name type="scientific">Mucilaginibacter rigui</name>
    <dbReference type="NCBI Taxonomy" id="534635"/>
    <lineage>
        <taxon>Bacteria</taxon>
        <taxon>Pseudomonadati</taxon>
        <taxon>Bacteroidota</taxon>
        <taxon>Sphingobacteriia</taxon>
        <taxon>Sphingobacteriales</taxon>
        <taxon>Sphingobacteriaceae</taxon>
        <taxon>Mucilaginibacter</taxon>
    </lineage>
</organism>
<keyword evidence="2" id="KW-1185">Reference proteome</keyword>
<sequence>MSAVTGKVVLKNKEEFLLNEIRLRFPFSMIKISERHKDICEYIANRSGIKDNMQVKLYVNLLFLKSEKAKIITALSLINDKYGIAVIESNIISDDFLEIFPNTKLNYTTGDNNYLDNQSLKALFLKYFVNRAFRIFKRKIDGDSYIRAWVEVSSNIYSKQFPTAVIYLYPFFLNYSRAWAFYKFLFKNHRKQVSLMGVPYSIKPLIKLLLSKNNDNNILNFEYSGYYKHFKDFKNAKELFTTDEFEPGSLVLHHLLKANGCHITNTAHGIGTYSPFVEYSDFYVFNEIQRKFYEKRNDCNILLHTDTKVEPVINQLNIRNAEYCLVLIDQGELTRYNLYFENELQLKLYSDVKDIADNLNMPVMLKVHPNRSGSSLEKLKANFPHLQIINNKEEWGNKQPIFINLYSTLYLGWKNLGRFYFINKGFFEPGVYFDGITSCMIEQLESKIKDDIKYEATA</sequence>
<dbReference type="RefSeq" id="WP_191176046.1">
    <property type="nucleotide sequence ID" value="NZ_JACWMW010000002.1"/>
</dbReference>